<dbReference type="Proteomes" id="UP000694005">
    <property type="component" value="Chromosome A05"/>
</dbReference>
<protein>
    <submittedName>
        <fullName evidence="2">Uncharacterized protein</fullName>
    </submittedName>
</protein>
<proteinExistence type="predicted"/>
<gene>
    <name evidence="3" type="ORF">BRAA05T20743Z</name>
    <name evidence="2" type="ORF">BRAPAZ1V2_A05P19170.2</name>
</gene>
<organism evidence="3">
    <name type="scientific">Brassica campestris</name>
    <name type="common">Field mustard</name>
    <dbReference type="NCBI Taxonomy" id="3711"/>
    <lineage>
        <taxon>Eukaryota</taxon>
        <taxon>Viridiplantae</taxon>
        <taxon>Streptophyta</taxon>
        <taxon>Embryophyta</taxon>
        <taxon>Tracheophyta</taxon>
        <taxon>Spermatophyta</taxon>
        <taxon>Magnoliopsida</taxon>
        <taxon>eudicotyledons</taxon>
        <taxon>Gunneridae</taxon>
        <taxon>Pentapetalae</taxon>
        <taxon>rosids</taxon>
        <taxon>malvids</taxon>
        <taxon>Brassicales</taxon>
        <taxon>Brassicaceae</taxon>
        <taxon>Brassiceae</taxon>
        <taxon>Brassica</taxon>
    </lineage>
</organism>
<feature type="non-terminal residue" evidence="3">
    <location>
        <position position="105"/>
    </location>
</feature>
<feature type="compositionally biased region" description="Pro residues" evidence="1">
    <location>
        <begin position="28"/>
        <end position="38"/>
    </location>
</feature>
<name>A0A3P5YVR6_BRACM</name>
<dbReference type="Gramene" id="A05p19170.2_BraZ1">
    <property type="protein sequence ID" value="A05p19170.2_BraZ1.CDS"/>
    <property type="gene ID" value="A05g19170.2_BraZ1"/>
</dbReference>
<feature type="compositionally biased region" description="Polar residues" evidence="1">
    <location>
        <begin position="50"/>
        <end position="60"/>
    </location>
</feature>
<reference evidence="3" key="1">
    <citation type="submission" date="2018-11" db="EMBL/GenBank/DDBJ databases">
        <authorList>
            <consortium name="Genoscope - CEA"/>
            <person name="William W."/>
        </authorList>
    </citation>
    <scope>NUCLEOTIDE SEQUENCE</scope>
</reference>
<evidence type="ECO:0000313" key="2">
    <source>
        <dbReference type="EMBL" id="CAG7875396.1"/>
    </source>
</evidence>
<accession>A0A3P5YVR6</accession>
<evidence type="ECO:0000313" key="3">
    <source>
        <dbReference type="EMBL" id="VDC71029.1"/>
    </source>
</evidence>
<sequence>MNNCPKGPQDWTLVNRKNTPLPSLAPSLPTPATVPSPPSHHSSVAPPPTITIQKAPNQPSMEIDPSPLHKDTTIDFLETELEEPENCILALPAVFKDRPIIISTN</sequence>
<dbReference type="EMBL" id="LS974621">
    <property type="protein sequence ID" value="CAG7875396.1"/>
    <property type="molecule type" value="Genomic_DNA"/>
</dbReference>
<dbReference type="EMBL" id="LR031570">
    <property type="protein sequence ID" value="VDC71029.1"/>
    <property type="molecule type" value="Genomic_DNA"/>
</dbReference>
<dbReference type="AlphaFoldDB" id="A0A3P5YVR6"/>
<feature type="region of interest" description="Disordered" evidence="1">
    <location>
        <begin position="1"/>
        <end position="69"/>
    </location>
</feature>
<evidence type="ECO:0000256" key="1">
    <source>
        <dbReference type="SAM" id="MobiDB-lite"/>
    </source>
</evidence>